<dbReference type="InterPro" id="IPR047187">
    <property type="entry name" value="SF1_C_Upf1"/>
</dbReference>
<dbReference type="InterPro" id="IPR050534">
    <property type="entry name" value="Coronavir_polyprotein_1ab"/>
</dbReference>
<organism evidence="11 12">
    <name type="scientific">Streptomyces phaeofaciens</name>
    <dbReference type="NCBI Taxonomy" id="68254"/>
    <lineage>
        <taxon>Bacteria</taxon>
        <taxon>Bacillati</taxon>
        <taxon>Actinomycetota</taxon>
        <taxon>Actinomycetes</taxon>
        <taxon>Kitasatosporales</taxon>
        <taxon>Streptomycetaceae</taxon>
        <taxon>Streptomyces</taxon>
    </lineage>
</organism>
<feature type="domain" description="Restriction endonuclease type II-like" evidence="10">
    <location>
        <begin position="1397"/>
        <end position="1489"/>
    </location>
</feature>
<dbReference type="Pfam" id="PF01272">
    <property type="entry name" value="GreA_GreB"/>
    <property type="match status" value="1"/>
</dbReference>
<dbReference type="SUPFAM" id="SSF52540">
    <property type="entry name" value="P-loop containing nucleoside triphosphate hydrolases"/>
    <property type="match status" value="1"/>
</dbReference>
<feature type="compositionally biased region" description="Low complexity" evidence="6">
    <location>
        <begin position="1605"/>
        <end position="1623"/>
    </location>
</feature>
<keyword evidence="3" id="KW-0378">Hydrolase</keyword>
<name>A0A918LRI2_9ACTN</name>
<dbReference type="Pfam" id="PF13087">
    <property type="entry name" value="AAA_12"/>
    <property type="match status" value="1"/>
</dbReference>
<evidence type="ECO:0000256" key="5">
    <source>
        <dbReference type="ARBA" id="ARBA00022840"/>
    </source>
</evidence>
<gene>
    <name evidence="11" type="ORF">GCM10010226_15170</name>
</gene>
<proteinExistence type="inferred from homology"/>
<feature type="domain" description="Transcription elongation factor GreA/GreB C-terminal" evidence="7">
    <location>
        <begin position="1881"/>
        <end position="1943"/>
    </location>
</feature>
<evidence type="ECO:0008006" key="13">
    <source>
        <dbReference type="Google" id="ProtNLM"/>
    </source>
</evidence>
<dbReference type="GO" id="GO:0004386">
    <property type="term" value="F:helicase activity"/>
    <property type="evidence" value="ECO:0007669"/>
    <property type="project" value="UniProtKB-KW"/>
</dbReference>
<evidence type="ECO:0000259" key="7">
    <source>
        <dbReference type="Pfam" id="PF01272"/>
    </source>
</evidence>
<keyword evidence="5" id="KW-0067">ATP-binding</keyword>
<dbReference type="InterPro" id="IPR011335">
    <property type="entry name" value="Restrct_endonuc-II-like"/>
</dbReference>
<dbReference type="GO" id="GO:0016787">
    <property type="term" value="F:hydrolase activity"/>
    <property type="evidence" value="ECO:0007669"/>
    <property type="project" value="UniProtKB-KW"/>
</dbReference>
<comment type="similarity">
    <text evidence="1">Belongs to the DNA2/NAM7 helicase family.</text>
</comment>
<dbReference type="Pfam" id="PF18741">
    <property type="entry name" value="MTES_1575"/>
    <property type="match status" value="1"/>
</dbReference>
<dbReference type="InterPro" id="IPR001437">
    <property type="entry name" value="Tscrpt_elong_fac_GreA/B_C"/>
</dbReference>
<reference evidence="11" key="1">
    <citation type="journal article" date="2014" name="Int. J. Syst. Evol. Microbiol.">
        <title>Complete genome sequence of Corynebacterium casei LMG S-19264T (=DSM 44701T), isolated from a smear-ripened cheese.</title>
        <authorList>
            <consortium name="US DOE Joint Genome Institute (JGI-PGF)"/>
            <person name="Walter F."/>
            <person name="Albersmeier A."/>
            <person name="Kalinowski J."/>
            <person name="Ruckert C."/>
        </authorList>
    </citation>
    <scope>NUCLEOTIDE SEQUENCE</scope>
    <source>
        <strain evidence="11">JCM 4125</strain>
    </source>
</reference>
<accession>A0A918LRI2</accession>
<dbReference type="InterPro" id="IPR041679">
    <property type="entry name" value="DNA2/NAM7-like_C"/>
</dbReference>
<evidence type="ECO:0000313" key="12">
    <source>
        <dbReference type="Proteomes" id="UP000646776"/>
    </source>
</evidence>
<feature type="compositionally biased region" description="Gly residues" evidence="6">
    <location>
        <begin position="1507"/>
        <end position="1520"/>
    </location>
</feature>
<feature type="region of interest" description="Disordered" evidence="6">
    <location>
        <begin position="1497"/>
        <end position="1643"/>
    </location>
</feature>
<feature type="region of interest" description="Disordered" evidence="6">
    <location>
        <begin position="1757"/>
        <end position="1793"/>
    </location>
</feature>
<keyword evidence="4" id="KW-0347">Helicase</keyword>
<dbReference type="SUPFAM" id="SSF52980">
    <property type="entry name" value="Restriction endonuclease-like"/>
    <property type="match status" value="1"/>
</dbReference>
<dbReference type="InterPro" id="IPR027417">
    <property type="entry name" value="P-loop_NTPase"/>
</dbReference>
<dbReference type="InterPro" id="IPR049468">
    <property type="entry name" value="Restrct_endonuc-II-like_dom"/>
</dbReference>
<dbReference type="EMBL" id="BMSA01000003">
    <property type="protein sequence ID" value="GGT39928.1"/>
    <property type="molecule type" value="Genomic_DNA"/>
</dbReference>
<keyword evidence="2" id="KW-0547">Nucleotide-binding</keyword>
<dbReference type="InterPro" id="IPR036953">
    <property type="entry name" value="GreA/GreB_C_sf"/>
</dbReference>
<evidence type="ECO:0000313" key="11">
    <source>
        <dbReference type="EMBL" id="GGT39928.1"/>
    </source>
</evidence>
<dbReference type="Gene3D" id="3.10.50.30">
    <property type="entry name" value="Transcription elongation factor, GreA/GreB, C-terminal domain"/>
    <property type="match status" value="1"/>
</dbReference>
<evidence type="ECO:0000256" key="2">
    <source>
        <dbReference type="ARBA" id="ARBA00022741"/>
    </source>
</evidence>
<dbReference type="CDD" id="cd18808">
    <property type="entry name" value="SF1_C_Upf1"/>
    <property type="match status" value="1"/>
</dbReference>
<evidence type="ECO:0000256" key="6">
    <source>
        <dbReference type="SAM" id="MobiDB-lite"/>
    </source>
</evidence>
<feature type="compositionally biased region" description="Basic and acidic residues" evidence="6">
    <location>
        <begin position="1536"/>
        <end position="1545"/>
    </location>
</feature>
<feature type="compositionally biased region" description="Basic and acidic residues" evidence="6">
    <location>
        <begin position="1624"/>
        <end position="1640"/>
    </location>
</feature>
<evidence type="ECO:0000256" key="4">
    <source>
        <dbReference type="ARBA" id="ARBA00022806"/>
    </source>
</evidence>
<evidence type="ECO:0000259" key="8">
    <source>
        <dbReference type="Pfam" id="PF13086"/>
    </source>
</evidence>
<dbReference type="Gene3D" id="3.40.50.300">
    <property type="entry name" value="P-loop containing nucleotide triphosphate hydrolases"/>
    <property type="match status" value="3"/>
</dbReference>
<dbReference type="SUPFAM" id="SSF54534">
    <property type="entry name" value="FKBP-like"/>
    <property type="match status" value="1"/>
</dbReference>
<protein>
    <recommendedName>
        <fullName evidence="13">DNA helicase</fullName>
    </recommendedName>
</protein>
<comment type="caution">
    <text evidence="11">The sequence shown here is derived from an EMBL/GenBank/DDBJ whole genome shotgun (WGS) entry which is preliminary data.</text>
</comment>
<feature type="domain" description="DNA2/NAM7 helicase helicase" evidence="8">
    <location>
        <begin position="394"/>
        <end position="515"/>
    </location>
</feature>
<dbReference type="PANTHER" id="PTHR43788">
    <property type="entry name" value="DNA2/NAM7 HELICASE FAMILY MEMBER"/>
    <property type="match status" value="1"/>
</dbReference>
<feature type="domain" description="DNA2/NAM7 helicase-like C-terminal" evidence="9">
    <location>
        <begin position="1171"/>
        <end position="1347"/>
    </location>
</feature>
<dbReference type="Pfam" id="PF13086">
    <property type="entry name" value="AAA_11"/>
    <property type="match status" value="1"/>
</dbReference>
<reference evidence="11" key="2">
    <citation type="submission" date="2020-09" db="EMBL/GenBank/DDBJ databases">
        <authorList>
            <person name="Sun Q."/>
            <person name="Ohkuma M."/>
        </authorList>
    </citation>
    <scope>NUCLEOTIDE SEQUENCE</scope>
    <source>
        <strain evidence="11">JCM 4125</strain>
    </source>
</reference>
<evidence type="ECO:0000259" key="10">
    <source>
        <dbReference type="Pfam" id="PF18741"/>
    </source>
</evidence>
<feature type="compositionally biased region" description="Pro residues" evidence="6">
    <location>
        <begin position="1780"/>
        <end position="1793"/>
    </location>
</feature>
<dbReference type="GO" id="GO:0003677">
    <property type="term" value="F:DNA binding"/>
    <property type="evidence" value="ECO:0007669"/>
    <property type="project" value="InterPro"/>
</dbReference>
<dbReference type="PANTHER" id="PTHR43788:SF8">
    <property type="entry name" value="DNA-BINDING PROTEIN SMUBP-2"/>
    <property type="match status" value="1"/>
</dbReference>
<evidence type="ECO:0000259" key="9">
    <source>
        <dbReference type="Pfam" id="PF13087"/>
    </source>
</evidence>
<evidence type="ECO:0000256" key="3">
    <source>
        <dbReference type="ARBA" id="ARBA00022801"/>
    </source>
</evidence>
<dbReference type="Gene3D" id="3.40.960.10">
    <property type="entry name" value="VSR Endonuclease"/>
    <property type="match status" value="1"/>
</dbReference>
<dbReference type="InterPro" id="IPR041677">
    <property type="entry name" value="DNA2/NAM7_AAA_11"/>
</dbReference>
<sequence>MRTPSPHFLSPWFSEVLVPGSVATPDDIVRHVFRYLAEVGESRTRPVRTLDDARHQVWFADLPAQFDSFLTEVVPGDTPLWLRAPRPLRHDPPTPAAPLTHWIDGREVRDSARETAPAPRQHAEIPADEVSAGGTLRTGRVTVALEDFPQRDLVREQHRAWARAWEGWARRDRAMKPLVRAYDRLYRLCVDASELGESYELVMAFGHLTWSAQDEPVRRHLLTCRAVVSIDPDTGAITAGPDPQQGGPVLEESMLDAGQKARAEIRALVRQELEAAGDTTDPALADQLHRALTTWTIAAHEAGRYDPAPARQRASGDPTVPVVGFAPALLLRERTRRSMLEALRGVAVSIEQGAEPTALLRAVAGAGGDRPLGEPGTPQARGGSPELYFALPSNDEQRTIAERLRDRDLVVVQGPPGTGKTHTIANLVTDLLAHGNRVLITSHTARALKVLRDKLPASVRELCVSRTDDGTGQQELEQSVKAILDRQGDFDPQFYRRRIQEHEERLRSARSAQARALKTLRALREQETFRHPAEIGDYEGTLARIAERLADERPRLAWIGPVPGPTPTLAPADLTALRRAALAFTDRHRALAATVTAALPEPGRLPAHLAFADAVGTLRAAEADLTALRTHGSGTRVDDAVAALSADRQERLAAVLDRFTAQDAAAAALPADWAAGPRREVLAGQDIGIRSRHERTTAALAAIEEAAHALGATLVSGLEAYDVPTALGLATTLRDGLAAGERLRGTFGMKTRLRKAVGDFPEAVRADGRTVETEAAAAAVLHRITLERHLQDIEREWGDGVGAWQPGPRRIARLRQDAATLATLTALADLRRDVVLAAADAPGLAGADWSDPTTVDTVRGVLRARAARRAADPARALIDDALDVLRASAHRRGVPPAVDRTRAAVEARDPDAYAAAVADLDDLREALARKTACDDAYRRVAAVLPDVADPLESGPQDPAWDTRLADFDAAWAWSAWHTRMTELTDPEAENRQQRQLTEADAEIRISLERLAADRAWYTCLSRLTDDQAVALTSYQQNVRRLGKGTGKYAATYRRQARESLQASQEAVPAWIMPLHQVTETVPMDRAGRFDVVIIDEASQSGPEALLLAWLGAKVIVVGDDQQVSPAQVGVDHDEQFALQRRLLGELPAARRNLFTPTASLFDIASGLAGGRGRLMLQEHFRCMPEIIGFSNELCYGGRLQPLRQYGADRLPPLRSVHVADGFVEGSGQKQINRPEAEALVDTVARCIADPAYAGRTMGVITLLGAGQKFLIEDLLADRIPLDERQRRRLRVGNAEEFQGDERDVVLVGLVTSLTGPDGPRRIGSYNSALYRQHINVAASRARDQVWLFHSVALTELGESDLRRAYLDWFSRPAEEQDGAVLGEVRPDVPHEAFDSLFEQRVYLALRARGYRVRPQYPAGRFRIDLVVEGGTRRLAVECDGDAFHTEENADADAARQRELERVGWTFVRIRGSRFFLDPERALEPLWEQIERLGIETAARLPGPGSRTAGGDGRTAAGAGGPAERRPADPPAISRPHAPEPADRAPESVGTAEPAGPRAGTGVRRPAAQPPTATPPQQSSATREAGSRTGPVSAPAEDSRKGVRTAPAAPAAAPAADGRSARSGADGRQDVRRASAADRGGDGTPEFVSVVRLHRDEVNAAQHAFSMGRSVKSTARFLAGVGVPGFPGADVVEVARGGRAVVRVAHAEIQAMIRAAIAHADVPVLGHTGQTGLARYHAPGSAGASDGRTTELLRVRRATDRTADGPLPGVPRQPVRTTAPAPAPAPTVTPDPVPVPLPASSTGSGVERLSPAAHRRVHRELGRVQDELERPLPEIVAVDSSSRQAQLADLDRRRTALRERRSLLRDLLDRVTPDSTLTGGTTVAPGCLVGVEDPDDPGITTYEIAMLAGDEAERLSPDSALGRALMGREVGDEVRWRTERGTGMRVVVRYVKD</sequence>
<evidence type="ECO:0000256" key="1">
    <source>
        <dbReference type="ARBA" id="ARBA00007913"/>
    </source>
</evidence>
<keyword evidence="12" id="KW-1185">Reference proteome</keyword>
<dbReference type="GO" id="GO:0032784">
    <property type="term" value="P:regulation of DNA-templated transcription elongation"/>
    <property type="evidence" value="ECO:0007669"/>
    <property type="project" value="InterPro"/>
</dbReference>
<dbReference type="GO" id="GO:0005524">
    <property type="term" value="F:ATP binding"/>
    <property type="evidence" value="ECO:0007669"/>
    <property type="project" value="UniProtKB-KW"/>
</dbReference>
<dbReference type="Proteomes" id="UP000646776">
    <property type="component" value="Unassembled WGS sequence"/>
</dbReference>